<dbReference type="RefSeq" id="XP_007785426.1">
    <property type="nucleotide sequence ID" value="XM_007787236.1"/>
</dbReference>
<keyword evidence="4" id="KW-1185">Reference proteome</keyword>
<evidence type="ECO:0000313" key="3">
    <source>
        <dbReference type="EMBL" id="ERF77216.1"/>
    </source>
</evidence>
<dbReference type="Proteomes" id="UP000019373">
    <property type="component" value="Unassembled WGS sequence"/>
</dbReference>
<dbReference type="SMART" id="SM01316">
    <property type="entry name" value="Spo7_2_N"/>
    <property type="match status" value="1"/>
</dbReference>
<dbReference type="OrthoDB" id="5579281at2759"/>
<dbReference type="PROSITE" id="PS50003">
    <property type="entry name" value="PH_DOMAIN"/>
    <property type="match status" value="1"/>
</dbReference>
<gene>
    <name evidence="3" type="ORF">EPUS_05785</name>
</gene>
<protein>
    <recommendedName>
        <fullName evidence="2">PH domain-containing protein</fullName>
    </recommendedName>
</protein>
<dbReference type="Pfam" id="PF15407">
    <property type="entry name" value="Spo7_2_N"/>
    <property type="match status" value="1"/>
</dbReference>
<feature type="domain" description="PH" evidence="2">
    <location>
        <begin position="902"/>
        <end position="1072"/>
    </location>
</feature>
<dbReference type="SMART" id="SM00233">
    <property type="entry name" value="PH"/>
    <property type="match status" value="2"/>
</dbReference>
<feature type="compositionally biased region" description="Acidic residues" evidence="1">
    <location>
        <begin position="112"/>
        <end position="132"/>
    </location>
</feature>
<reference evidence="4" key="1">
    <citation type="journal article" date="2014" name="BMC Genomics">
        <title>Genome characteristics reveal the impact of lichenization on lichen-forming fungus Endocarpon pusillum Hedwig (Verrucariales, Ascomycota).</title>
        <authorList>
            <person name="Wang Y.-Y."/>
            <person name="Liu B."/>
            <person name="Zhang X.-Y."/>
            <person name="Zhou Q.-M."/>
            <person name="Zhang T."/>
            <person name="Li H."/>
            <person name="Yu Y.-F."/>
            <person name="Zhang X.-L."/>
            <person name="Hao X.-Y."/>
            <person name="Wang M."/>
            <person name="Wang L."/>
            <person name="Wei J.-C."/>
        </authorList>
    </citation>
    <scope>NUCLEOTIDE SEQUENCE [LARGE SCALE GENOMIC DNA]</scope>
    <source>
        <strain evidence="4">Z07020 / HMAS-L-300199</strain>
    </source>
</reference>
<feature type="compositionally biased region" description="Polar residues" evidence="1">
    <location>
        <begin position="225"/>
        <end position="270"/>
    </location>
</feature>
<accession>U1GYI6</accession>
<feature type="region of interest" description="Disordered" evidence="1">
    <location>
        <begin position="769"/>
        <end position="799"/>
    </location>
</feature>
<dbReference type="InterPro" id="IPR057379">
    <property type="entry name" value="PH_SPO71"/>
</dbReference>
<dbReference type="Pfam" id="PF23207">
    <property type="entry name" value="PH_SPO71"/>
    <property type="match status" value="1"/>
</dbReference>
<dbReference type="EMBL" id="KE720645">
    <property type="protein sequence ID" value="ERF77216.1"/>
    <property type="molecule type" value="Genomic_DNA"/>
</dbReference>
<sequence length="1086" mass="123278">MAKEHLDPQSYTAQRLEHASPEHLHLTTRRFFIGPIPEGWLNSNRKSWYRKRLKQREHKSRTASFTAVADNAHRRALPSLEGPSAAARYAFSFPQPADVADEGLRGSSAAASDEDDFLQDEEEEEEDGEETSPQEIAPVSTNEIPQILGIADEDDPRAPKMLSVPSDIGFTPFGASGGERDEASGLISGKSPAQASFVTARERNTGETMSTTNEENVDASPLSRGASNLSPESTMDNRPSISNLGGSQPESSNLNEACSTDPDQSGSTTALLPRKDREEKLTLSVASPRSLLMRSPAPVNDSEFEPASQVRTATGVRFNIAEGMVNGQERLKNKISSVQTRAASAKFRRNTLQEGAVVKMGKMLVRVDVTMQPVSEEYDENDSLKVETRAHEKWREFMVVIRQSRKDEADFRLQMYTSRVIPEVENDKVKKKPHHEVLLNPKSTRVNLFSSLDKTVVIWHPYKKGTRIIIMRTRSTAHSVEWYTFLKENLGWARPSALQINVPDLSVSLLLDKPFEGLEAARRSFENANDEAALARTMEEEQAVADKIVKKCLDMLQNGSEWADVLDVWCKTEKMGLAWKRYDRLEWIHGPNQQKMYGSMAMQKSHDLELRPKKHYPTHSYGKKGKLHQEPAPVEGFLIRLTTQRGMQQRMGRTYFKRLYFSTHNQYLIFNKPSKITPPHPPRLPTIAGANVPSASEIIKQTPTMYDIEPFPTDKGEISWLKVGTPASVQDYDRKAAEEWQRTLDNLSQCDGYVNLCRVVKVRKMQWGTTPGDEDMESGSDVDFHQEVPDTTRDDGTTKTLDDHRTFELLMNNGLVIRLQAYDEATMGEWIRRLRLLVKYWKLRVAADSALFKIVRKCNLENLNIDEEMEAVIGQFARKWEVSRSEASPQLYNMCGISSCRSILISGQLYYRARRRASFYRCGVLLANGALHIFQGSIRKRTGEELPHIHQEKQSSIPLQDCYIYSGLITEDDLLYSNRTFDSNNPGRHALPRIYLEDGWTSIDEDTMTCFVIWRGLRKSFFRAREEMEGGGTRQKLRQVSRLGVPGRSIVFKCRSRAERDHWVMSIGMEIDRLQQGEDVRLEGQN</sequence>
<dbReference type="PANTHER" id="PTHR28076:SF1">
    <property type="entry name" value="PROSPORE MEMBRANE ADAPTER PROTEIN SPO71"/>
    <property type="match status" value="1"/>
</dbReference>
<dbReference type="InterPro" id="IPR001849">
    <property type="entry name" value="PH_domain"/>
</dbReference>
<dbReference type="InterPro" id="IPR039486">
    <property type="entry name" value="Mug56/Spo71_PH"/>
</dbReference>
<feature type="region of interest" description="Disordered" evidence="1">
    <location>
        <begin position="171"/>
        <end position="280"/>
    </location>
</feature>
<evidence type="ECO:0000313" key="4">
    <source>
        <dbReference type="Proteomes" id="UP000019373"/>
    </source>
</evidence>
<dbReference type="eggNOG" id="ENOG502QRAT">
    <property type="taxonomic scope" value="Eukaryota"/>
</dbReference>
<dbReference type="InterPro" id="IPR040345">
    <property type="entry name" value="Mug56/Spo71"/>
</dbReference>
<dbReference type="InterPro" id="IPR029217">
    <property type="entry name" value="Spo7_2_N"/>
</dbReference>
<feature type="compositionally biased region" description="Basic and acidic residues" evidence="1">
    <location>
        <begin position="782"/>
        <end position="799"/>
    </location>
</feature>
<dbReference type="AlphaFoldDB" id="U1GYI6"/>
<name>U1GYI6_ENDPU</name>
<evidence type="ECO:0000259" key="2">
    <source>
        <dbReference type="PROSITE" id="PS50003"/>
    </source>
</evidence>
<dbReference type="Pfam" id="PF15404">
    <property type="entry name" value="PH_4"/>
    <property type="match status" value="1"/>
</dbReference>
<dbReference type="OMA" id="DRWVMSI"/>
<dbReference type="GO" id="GO:1902657">
    <property type="term" value="P:protein localization to prospore membrane"/>
    <property type="evidence" value="ECO:0007669"/>
    <property type="project" value="InterPro"/>
</dbReference>
<organism evidence="3 4">
    <name type="scientific">Endocarpon pusillum (strain Z07020 / HMAS-L-300199)</name>
    <name type="common">Lichen-forming fungus</name>
    <dbReference type="NCBI Taxonomy" id="1263415"/>
    <lineage>
        <taxon>Eukaryota</taxon>
        <taxon>Fungi</taxon>
        <taxon>Dikarya</taxon>
        <taxon>Ascomycota</taxon>
        <taxon>Pezizomycotina</taxon>
        <taxon>Eurotiomycetes</taxon>
        <taxon>Chaetothyriomycetidae</taxon>
        <taxon>Verrucariales</taxon>
        <taxon>Verrucariaceae</taxon>
        <taxon>Endocarpon</taxon>
    </lineage>
</organism>
<dbReference type="SUPFAM" id="SSF50729">
    <property type="entry name" value="PH domain-like"/>
    <property type="match status" value="1"/>
</dbReference>
<dbReference type="GO" id="GO:0005628">
    <property type="term" value="C:prospore membrane"/>
    <property type="evidence" value="ECO:0007669"/>
    <property type="project" value="TreeGrafter"/>
</dbReference>
<dbReference type="PANTHER" id="PTHR28076">
    <property type="entry name" value="SPORULATION-SPECIFIC PROTEIN 71"/>
    <property type="match status" value="1"/>
</dbReference>
<dbReference type="GeneID" id="19240732"/>
<feature type="region of interest" description="Disordered" evidence="1">
    <location>
        <begin position="100"/>
        <end position="141"/>
    </location>
</feature>
<dbReference type="HOGENOM" id="CLU_003938_0_0_1"/>
<evidence type="ECO:0000256" key="1">
    <source>
        <dbReference type="SAM" id="MobiDB-lite"/>
    </source>
</evidence>
<proteinExistence type="predicted"/>